<sequence length="148" mass="17854">MEEDIKYTCYYSWCSRQFKNKYNLKRHINTRHLFLRSFTCNICHKQLVSKQNLIEHRFIHSGERPYVCKVPGCGKKYRQLSQLSLHRRIHNQLPFTIENGCIQLEPIDFNVSQEKNHFSCGENWMFELPYISEERKNEQNNAQLSFCC</sequence>
<keyword evidence="2" id="KW-0677">Repeat</keyword>
<dbReference type="PROSITE" id="PS50157">
    <property type="entry name" value="ZINC_FINGER_C2H2_2"/>
    <property type="match status" value="3"/>
</dbReference>
<gene>
    <name evidence="7" type="ORF">BSTOLATCC_MIC1319</name>
</gene>
<keyword evidence="3 5" id="KW-0863">Zinc-finger</keyword>
<dbReference type="SUPFAM" id="SSF57667">
    <property type="entry name" value="beta-beta-alpha zinc fingers"/>
    <property type="match status" value="2"/>
</dbReference>
<name>A0AAU9I5S9_9CILI</name>
<dbReference type="InterPro" id="IPR036236">
    <property type="entry name" value="Znf_C2H2_sf"/>
</dbReference>
<dbReference type="Proteomes" id="UP001162131">
    <property type="component" value="Unassembled WGS sequence"/>
</dbReference>
<comment type="caution">
    <text evidence="7">The sequence shown here is derived from an EMBL/GenBank/DDBJ whole genome shotgun (WGS) entry which is preliminary data.</text>
</comment>
<dbReference type="GO" id="GO:0008270">
    <property type="term" value="F:zinc ion binding"/>
    <property type="evidence" value="ECO:0007669"/>
    <property type="project" value="UniProtKB-KW"/>
</dbReference>
<keyword evidence="4" id="KW-0862">Zinc</keyword>
<dbReference type="SMART" id="SM00355">
    <property type="entry name" value="ZnF_C2H2"/>
    <property type="match status" value="3"/>
</dbReference>
<evidence type="ECO:0000313" key="8">
    <source>
        <dbReference type="Proteomes" id="UP001162131"/>
    </source>
</evidence>
<feature type="domain" description="C2H2-type" evidence="6">
    <location>
        <begin position="7"/>
        <end position="37"/>
    </location>
</feature>
<evidence type="ECO:0000313" key="7">
    <source>
        <dbReference type="EMBL" id="CAG9310474.1"/>
    </source>
</evidence>
<dbReference type="EMBL" id="CAJZBQ010000002">
    <property type="protein sequence ID" value="CAG9310474.1"/>
    <property type="molecule type" value="Genomic_DNA"/>
</dbReference>
<dbReference type="Pfam" id="PF00096">
    <property type="entry name" value="zf-C2H2"/>
    <property type="match status" value="3"/>
</dbReference>
<organism evidence="7 8">
    <name type="scientific">Blepharisma stoltei</name>
    <dbReference type="NCBI Taxonomy" id="1481888"/>
    <lineage>
        <taxon>Eukaryota</taxon>
        <taxon>Sar</taxon>
        <taxon>Alveolata</taxon>
        <taxon>Ciliophora</taxon>
        <taxon>Postciliodesmatophora</taxon>
        <taxon>Heterotrichea</taxon>
        <taxon>Heterotrichida</taxon>
        <taxon>Blepharismidae</taxon>
        <taxon>Blepharisma</taxon>
    </lineage>
</organism>
<evidence type="ECO:0000256" key="5">
    <source>
        <dbReference type="PROSITE-ProRule" id="PRU00042"/>
    </source>
</evidence>
<dbReference type="Gene3D" id="3.30.160.60">
    <property type="entry name" value="Classic Zinc Finger"/>
    <property type="match status" value="3"/>
</dbReference>
<dbReference type="GO" id="GO:0045944">
    <property type="term" value="P:positive regulation of transcription by RNA polymerase II"/>
    <property type="evidence" value="ECO:0007669"/>
    <property type="project" value="UniProtKB-ARBA"/>
</dbReference>
<dbReference type="GO" id="GO:0000981">
    <property type="term" value="F:DNA-binding transcription factor activity, RNA polymerase II-specific"/>
    <property type="evidence" value="ECO:0007669"/>
    <property type="project" value="TreeGrafter"/>
</dbReference>
<dbReference type="InterPro" id="IPR013087">
    <property type="entry name" value="Znf_C2H2_type"/>
</dbReference>
<dbReference type="AlphaFoldDB" id="A0AAU9I5S9"/>
<evidence type="ECO:0000256" key="4">
    <source>
        <dbReference type="ARBA" id="ARBA00022833"/>
    </source>
</evidence>
<dbReference type="GO" id="GO:0000978">
    <property type="term" value="F:RNA polymerase II cis-regulatory region sequence-specific DNA binding"/>
    <property type="evidence" value="ECO:0007669"/>
    <property type="project" value="TreeGrafter"/>
</dbReference>
<keyword evidence="1" id="KW-0479">Metal-binding</keyword>
<protein>
    <recommendedName>
        <fullName evidence="6">C2H2-type domain-containing protein</fullName>
    </recommendedName>
</protein>
<evidence type="ECO:0000256" key="1">
    <source>
        <dbReference type="ARBA" id="ARBA00022723"/>
    </source>
</evidence>
<dbReference type="PANTHER" id="PTHR19818:SF139">
    <property type="entry name" value="PAIR-RULE PROTEIN ODD-PAIRED"/>
    <property type="match status" value="1"/>
</dbReference>
<dbReference type="InterPro" id="IPR050329">
    <property type="entry name" value="GLI_C2H2-zinc-finger"/>
</dbReference>
<dbReference type="FunFam" id="3.30.160.60:FF:000125">
    <property type="entry name" value="Putative zinc finger protein 143"/>
    <property type="match status" value="1"/>
</dbReference>
<feature type="domain" description="C2H2-type" evidence="6">
    <location>
        <begin position="38"/>
        <end position="65"/>
    </location>
</feature>
<evidence type="ECO:0000259" key="6">
    <source>
        <dbReference type="PROSITE" id="PS50157"/>
    </source>
</evidence>
<accession>A0AAU9I5S9</accession>
<reference evidence="7" key="1">
    <citation type="submission" date="2021-09" db="EMBL/GenBank/DDBJ databases">
        <authorList>
            <consortium name="AG Swart"/>
            <person name="Singh M."/>
            <person name="Singh A."/>
            <person name="Seah K."/>
            <person name="Emmerich C."/>
        </authorList>
    </citation>
    <scope>NUCLEOTIDE SEQUENCE</scope>
    <source>
        <strain evidence="7">ATCC30299</strain>
    </source>
</reference>
<dbReference type="PANTHER" id="PTHR19818">
    <property type="entry name" value="ZINC FINGER PROTEIN ZIC AND GLI"/>
    <property type="match status" value="1"/>
</dbReference>
<proteinExistence type="predicted"/>
<evidence type="ECO:0000256" key="2">
    <source>
        <dbReference type="ARBA" id="ARBA00022737"/>
    </source>
</evidence>
<feature type="domain" description="C2H2-type" evidence="6">
    <location>
        <begin position="66"/>
        <end position="90"/>
    </location>
</feature>
<keyword evidence="8" id="KW-1185">Reference proteome</keyword>
<dbReference type="GO" id="GO:0005634">
    <property type="term" value="C:nucleus"/>
    <property type="evidence" value="ECO:0007669"/>
    <property type="project" value="UniProtKB-ARBA"/>
</dbReference>
<evidence type="ECO:0000256" key="3">
    <source>
        <dbReference type="ARBA" id="ARBA00022771"/>
    </source>
</evidence>
<dbReference type="PROSITE" id="PS00028">
    <property type="entry name" value="ZINC_FINGER_C2H2_1"/>
    <property type="match status" value="3"/>
</dbReference>